<keyword evidence="2" id="KW-0560">Oxidoreductase</keyword>
<dbReference type="SUPFAM" id="SSF51395">
    <property type="entry name" value="FMN-linked oxidoreductases"/>
    <property type="match status" value="1"/>
</dbReference>
<dbReference type="InterPro" id="IPR037396">
    <property type="entry name" value="FMN_HAD"/>
</dbReference>
<name>A0ABV3DTF8_9ACTN</name>
<dbReference type="InterPro" id="IPR037350">
    <property type="entry name" value="LMO_FMN"/>
</dbReference>
<dbReference type="RefSeq" id="WP_358362427.1">
    <property type="nucleotide sequence ID" value="NZ_JBEZFP010000137.1"/>
</dbReference>
<dbReference type="InterPro" id="IPR012133">
    <property type="entry name" value="Alpha-hydoxy_acid_DH_FMN"/>
</dbReference>
<evidence type="ECO:0000259" key="4">
    <source>
        <dbReference type="PROSITE" id="PS51349"/>
    </source>
</evidence>
<evidence type="ECO:0000256" key="2">
    <source>
        <dbReference type="ARBA" id="ARBA00023002"/>
    </source>
</evidence>
<dbReference type="Pfam" id="PF01070">
    <property type="entry name" value="FMN_dh"/>
    <property type="match status" value="1"/>
</dbReference>
<proteinExistence type="inferred from homology"/>
<evidence type="ECO:0000256" key="3">
    <source>
        <dbReference type="ARBA" id="ARBA00024042"/>
    </source>
</evidence>
<evidence type="ECO:0000256" key="1">
    <source>
        <dbReference type="ARBA" id="ARBA00001917"/>
    </source>
</evidence>
<dbReference type="PROSITE" id="PS00557">
    <property type="entry name" value="FMN_HYDROXY_ACID_DH_1"/>
    <property type="match status" value="1"/>
</dbReference>
<evidence type="ECO:0000313" key="6">
    <source>
        <dbReference type="Proteomes" id="UP001551482"/>
    </source>
</evidence>
<dbReference type="InterPro" id="IPR013785">
    <property type="entry name" value="Aldolase_TIM"/>
</dbReference>
<evidence type="ECO:0000313" key="5">
    <source>
        <dbReference type="EMBL" id="MEU8138747.1"/>
    </source>
</evidence>
<dbReference type="EMBL" id="JBEZFP010000137">
    <property type="protein sequence ID" value="MEU8138747.1"/>
    <property type="molecule type" value="Genomic_DNA"/>
</dbReference>
<feature type="domain" description="FMN hydroxy acid dehydrogenase" evidence="4">
    <location>
        <begin position="21"/>
        <end position="388"/>
    </location>
</feature>
<dbReference type="PIRSF" id="PIRSF000138">
    <property type="entry name" value="Al-hdrx_acd_dh"/>
    <property type="match status" value="1"/>
</dbReference>
<dbReference type="PROSITE" id="PS51349">
    <property type="entry name" value="FMN_HYDROXY_ACID_DH_2"/>
    <property type="match status" value="1"/>
</dbReference>
<dbReference type="InterPro" id="IPR008259">
    <property type="entry name" value="FMN_hydac_DH_AS"/>
</dbReference>
<keyword evidence="6" id="KW-1185">Reference proteome</keyword>
<protein>
    <submittedName>
        <fullName evidence="5">Lactate 2-monooxygenase</fullName>
    </submittedName>
</protein>
<dbReference type="PANTHER" id="PTHR10578:SF143">
    <property type="entry name" value="FMN-DEPENDENT ALPHA-HYDROXY ACID DEHYDROGENASE PB1A11.03"/>
    <property type="match status" value="1"/>
</dbReference>
<comment type="caution">
    <text evidence="5">The sequence shown here is derived from an EMBL/GenBank/DDBJ whole genome shotgun (WGS) entry which is preliminary data.</text>
</comment>
<dbReference type="Gene3D" id="3.20.20.70">
    <property type="entry name" value="Aldolase class I"/>
    <property type="match status" value="1"/>
</dbReference>
<dbReference type="CDD" id="cd03332">
    <property type="entry name" value="LMO_FMN"/>
    <property type="match status" value="1"/>
</dbReference>
<sequence>MSAALSRFQDEIYLNGALGGGVPPYPTDPSTLEEAARRVLEPGPFGYVAGGAGTGATVRANREAFDRWAIVPRMLADVSVRDTSRTILGTPMPAPLLLAPIGVLSIVHEGAEPAAARAAAALGLTTVLSTASSTPMEEVAEAAGDGPRWFQLYWSRDPDVAASMLARAQATGFTHLVVTLDTGMLGWRPNDLDQAYLPFLQSVGIANYLSDPAFRAKLAKPAEEDPFGAVAHWAGLFSNPALTWDDLAWLREHWDGPVVLKGILHPDDARRARDAGMDGIVVSNHGGRQVDGAIGALDALPTVAETVGHDVAVLFDSGVRSGADIVKALALGAQAVLVGRPYAYGLALGGEEGVRHVLRCLLAELDLTLALSGHAHVDELNPRVLVRR</sequence>
<comment type="similarity">
    <text evidence="3">Belongs to the FMN-dependent alpha-hydroxy acid dehydrogenase family.</text>
</comment>
<accession>A0ABV3DTF8</accession>
<gene>
    <name evidence="5" type="ORF">AB0C36_35265</name>
</gene>
<reference evidence="5 6" key="1">
    <citation type="submission" date="2024-06" db="EMBL/GenBank/DDBJ databases">
        <title>The Natural Products Discovery Center: Release of the First 8490 Sequenced Strains for Exploring Actinobacteria Biosynthetic Diversity.</title>
        <authorList>
            <person name="Kalkreuter E."/>
            <person name="Kautsar S.A."/>
            <person name="Yang D."/>
            <person name="Bader C.D."/>
            <person name="Teijaro C.N."/>
            <person name="Fluegel L."/>
            <person name="Davis C.M."/>
            <person name="Simpson J.R."/>
            <person name="Lauterbach L."/>
            <person name="Steele A.D."/>
            <person name="Gui C."/>
            <person name="Meng S."/>
            <person name="Li G."/>
            <person name="Viehrig K."/>
            <person name="Ye F."/>
            <person name="Su P."/>
            <person name="Kiefer A.F."/>
            <person name="Nichols A."/>
            <person name="Cepeda A.J."/>
            <person name="Yan W."/>
            <person name="Fan B."/>
            <person name="Jiang Y."/>
            <person name="Adhikari A."/>
            <person name="Zheng C.-J."/>
            <person name="Schuster L."/>
            <person name="Cowan T.M."/>
            <person name="Smanski M.J."/>
            <person name="Chevrette M.G."/>
            <person name="De Carvalho L.P.S."/>
            <person name="Shen B."/>
        </authorList>
    </citation>
    <scope>NUCLEOTIDE SEQUENCE [LARGE SCALE GENOMIC DNA]</scope>
    <source>
        <strain evidence="5 6">NPDC048946</strain>
    </source>
</reference>
<dbReference type="PANTHER" id="PTHR10578">
    <property type="entry name" value="S -2-HYDROXY-ACID OXIDASE-RELATED"/>
    <property type="match status" value="1"/>
</dbReference>
<dbReference type="InterPro" id="IPR000262">
    <property type="entry name" value="FMN-dep_DH"/>
</dbReference>
<organism evidence="5 6">
    <name type="scientific">Streptodolium elevatio</name>
    <dbReference type="NCBI Taxonomy" id="3157996"/>
    <lineage>
        <taxon>Bacteria</taxon>
        <taxon>Bacillati</taxon>
        <taxon>Actinomycetota</taxon>
        <taxon>Actinomycetes</taxon>
        <taxon>Kitasatosporales</taxon>
        <taxon>Streptomycetaceae</taxon>
        <taxon>Streptodolium</taxon>
    </lineage>
</organism>
<comment type="cofactor">
    <cofactor evidence="1">
        <name>FMN</name>
        <dbReference type="ChEBI" id="CHEBI:58210"/>
    </cofactor>
</comment>
<dbReference type="Proteomes" id="UP001551482">
    <property type="component" value="Unassembled WGS sequence"/>
</dbReference>